<protein>
    <submittedName>
        <fullName evidence="1">Uncharacterized protein</fullName>
    </submittedName>
</protein>
<accession>A0AAX4IE09</accession>
<evidence type="ECO:0000313" key="2">
    <source>
        <dbReference type="Proteomes" id="UP001322277"/>
    </source>
</evidence>
<dbReference type="Proteomes" id="UP001322277">
    <property type="component" value="Chromosome 4"/>
</dbReference>
<dbReference type="RefSeq" id="XP_062778806.1">
    <property type="nucleotide sequence ID" value="XM_062922755.1"/>
</dbReference>
<reference evidence="2" key="1">
    <citation type="journal article" date="2023" name="bioRxiv">
        <title>Complete genome of the Medicago anthracnose fungus, Colletotrichum destructivum, reveals a mini-chromosome-like region within a core chromosome.</title>
        <authorList>
            <person name="Lapalu N."/>
            <person name="Simon A."/>
            <person name="Lu A."/>
            <person name="Plaumann P.-L."/>
            <person name="Amselem J."/>
            <person name="Pigne S."/>
            <person name="Auger A."/>
            <person name="Koch C."/>
            <person name="Dallery J.-F."/>
            <person name="O'Connell R.J."/>
        </authorList>
    </citation>
    <scope>NUCLEOTIDE SEQUENCE [LARGE SCALE GENOMIC DNA]</scope>
    <source>
        <strain evidence="2">CBS 520.97</strain>
    </source>
</reference>
<evidence type="ECO:0000313" key="1">
    <source>
        <dbReference type="EMBL" id="WQF81582.1"/>
    </source>
</evidence>
<sequence>MAIFRRRRRRSSNVSPDRPFVCPNAAIHHPQFGAEPYLSNRETSGNSSQVQMRMTGGQSEMLDIVQRECQSDAKEIRGVRLGRARWNGWVACRERTGNLGPEARSKGSWSHGFWNPCCSQDDLQSRRQRMNEKPGDSAARGPLVALSWALDRFALVSEKLGFEKGDQMRRRSAVQKRNGYKRGLMET</sequence>
<organism evidence="1 2">
    <name type="scientific">Colletotrichum destructivum</name>
    <dbReference type="NCBI Taxonomy" id="34406"/>
    <lineage>
        <taxon>Eukaryota</taxon>
        <taxon>Fungi</taxon>
        <taxon>Dikarya</taxon>
        <taxon>Ascomycota</taxon>
        <taxon>Pezizomycotina</taxon>
        <taxon>Sordariomycetes</taxon>
        <taxon>Hypocreomycetidae</taxon>
        <taxon>Glomerellales</taxon>
        <taxon>Glomerellaceae</taxon>
        <taxon>Colletotrichum</taxon>
        <taxon>Colletotrichum destructivum species complex</taxon>
    </lineage>
</organism>
<keyword evidence="2" id="KW-1185">Reference proteome</keyword>
<dbReference type="KEGG" id="cdet:87943099"/>
<name>A0AAX4IE09_9PEZI</name>
<dbReference type="GeneID" id="87943099"/>
<proteinExistence type="predicted"/>
<dbReference type="AlphaFoldDB" id="A0AAX4IE09"/>
<gene>
    <name evidence="1" type="ORF">CDEST_06596</name>
</gene>
<dbReference type="EMBL" id="CP137308">
    <property type="protein sequence ID" value="WQF81582.1"/>
    <property type="molecule type" value="Genomic_DNA"/>
</dbReference>